<dbReference type="InterPro" id="IPR011051">
    <property type="entry name" value="RmlC_Cupin_sf"/>
</dbReference>
<reference evidence="4 5" key="1">
    <citation type="journal article" date="2024" name="G3 (Bethesda)">
        <title>Genome assembly of Hibiscus sabdariffa L. provides insights into metabolisms of medicinal natural products.</title>
        <authorList>
            <person name="Kim T."/>
        </authorList>
    </citation>
    <scope>NUCLEOTIDE SEQUENCE [LARGE SCALE GENOMIC DNA]</scope>
    <source>
        <strain evidence="4">TK-2024</strain>
        <tissue evidence="4">Old leaves</tissue>
    </source>
</reference>
<feature type="domain" description="Cupin type-1" evidence="3">
    <location>
        <begin position="286"/>
        <end position="435"/>
    </location>
</feature>
<dbReference type="InterPro" id="IPR050253">
    <property type="entry name" value="Seed_Storage-Functional"/>
</dbReference>
<comment type="caution">
    <text evidence="4">The sequence shown here is derived from an EMBL/GenBank/DDBJ whole genome shotgun (WGS) entry which is preliminary data.</text>
</comment>
<keyword evidence="5" id="KW-1185">Reference proteome</keyword>
<feature type="signal peptide" evidence="2">
    <location>
        <begin position="1"/>
        <end position="23"/>
    </location>
</feature>
<organism evidence="4 5">
    <name type="scientific">Hibiscus sabdariffa</name>
    <name type="common">roselle</name>
    <dbReference type="NCBI Taxonomy" id="183260"/>
    <lineage>
        <taxon>Eukaryota</taxon>
        <taxon>Viridiplantae</taxon>
        <taxon>Streptophyta</taxon>
        <taxon>Embryophyta</taxon>
        <taxon>Tracheophyta</taxon>
        <taxon>Spermatophyta</taxon>
        <taxon>Magnoliopsida</taxon>
        <taxon>eudicotyledons</taxon>
        <taxon>Gunneridae</taxon>
        <taxon>Pentapetalae</taxon>
        <taxon>rosids</taxon>
        <taxon>malvids</taxon>
        <taxon>Malvales</taxon>
        <taxon>Malvaceae</taxon>
        <taxon>Malvoideae</taxon>
        <taxon>Hibiscus</taxon>
    </lineage>
</organism>
<sequence>MGKGVCFLLLALVLCHGLTVTTGYKGDKQWREERGKAEEEETEEQVERRRTKDMFLMPRSRPVMRTDAGEMRVVRSLRGRIIDKPLHIGFITMEPHSLFIPQYLDSSLILFVRTGEARVGCIYEDEMVERRLKIGDVFHIPAGSTFYILNPGEGQRLHIICSIDPSESMNLDIFQSFFVGGGTYPSSVLVGFSPETLSSAFNVSASRLKGLLSRQQDGPIVHVTPSHAPSIWTRLSQLQEEDRLKQVKRMVQGEVEQLKEWSWWNLLGMFSGNGGKIFKDKSPDSYNIYKRSPDFRNDYGWSVAVDGSVYKPLRDSGTGIYLVNLTAGSMMAPHVNPRATEYGIVLRGSGRIQIVFPNGSLAMDTKVREGDVFCVPRYFAFCQIASRSSPFEFFGFTTSSLKNRPQFLAGANSLLHALSTPELAAAFGVTEERLRRFINAQNEAVILPSASAAPPDDEDEKRAVEFEAVPEVGNDMIMGYD</sequence>
<dbReference type="Pfam" id="PF00190">
    <property type="entry name" value="Cupin_1"/>
    <property type="match status" value="2"/>
</dbReference>
<feature type="chain" id="PRO_5047207734" description="Cupin type-1 domain-containing protein" evidence="2">
    <location>
        <begin position="24"/>
        <end position="481"/>
    </location>
</feature>
<keyword evidence="1 2" id="KW-0732">Signal</keyword>
<protein>
    <recommendedName>
        <fullName evidence="3">Cupin type-1 domain-containing protein</fullName>
    </recommendedName>
</protein>
<gene>
    <name evidence="4" type="ORF">V6N11_071363</name>
</gene>
<dbReference type="EMBL" id="JBBPBN010000003">
    <property type="protein sequence ID" value="KAK9043012.1"/>
    <property type="molecule type" value="Genomic_DNA"/>
</dbReference>
<dbReference type="PANTHER" id="PTHR31189">
    <property type="entry name" value="OS03G0336100 PROTEIN-RELATED"/>
    <property type="match status" value="1"/>
</dbReference>
<evidence type="ECO:0000256" key="1">
    <source>
        <dbReference type="ARBA" id="ARBA00022729"/>
    </source>
</evidence>
<dbReference type="PANTHER" id="PTHR31189:SF2">
    <property type="entry name" value="RMLC-LIKE CUPINS SUPERFAMILY PROTEIN"/>
    <property type="match status" value="1"/>
</dbReference>
<dbReference type="SUPFAM" id="SSF51182">
    <property type="entry name" value="RmlC-like cupins"/>
    <property type="match status" value="1"/>
</dbReference>
<evidence type="ECO:0000256" key="2">
    <source>
        <dbReference type="SAM" id="SignalP"/>
    </source>
</evidence>
<dbReference type="CDD" id="cd02245">
    <property type="entry name" value="cupin_7S_vicilin-like_C"/>
    <property type="match status" value="1"/>
</dbReference>
<dbReference type="SMART" id="SM00835">
    <property type="entry name" value="Cupin_1"/>
    <property type="match status" value="2"/>
</dbReference>
<evidence type="ECO:0000313" key="5">
    <source>
        <dbReference type="Proteomes" id="UP001396334"/>
    </source>
</evidence>
<dbReference type="Proteomes" id="UP001396334">
    <property type="component" value="Unassembled WGS sequence"/>
</dbReference>
<evidence type="ECO:0000259" key="3">
    <source>
        <dbReference type="SMART" id="SM00835"/>
    </source>
</evidence>
<dbReference type="Gene3D" id="2.60.120.10">
    <property type="entry name" value="Jelly Rolls"/>
    <property type="match status" value="2"/>
</dbReference>
<feature type="domain" description="Cupin type-1" evidence="3">
    <location>
        <begin position="55"/>
        <end position="209"/>
    </location>
</feature>
<proteinExistence type="predicted"/>
<accession>A0ABR2U0K2</accession>
<name>A0ABR2U0K2_9ROSI</name>
<dbReference type="InterPro" id="IPR014710">
    <property type="entry name" value="RmlC-like_jellyroll"/>
</dbReference>
<evidence type="ECO:0000313" key="4">
    <source>
        <dbReference type="EMBL" id="KAK9043012.1"/>
    </source>
</evidence>
<dbReference type="CDD" id="cd02244">
    <property type="entry name" value="cupin_7S_vicilin-like_N"/>
    <property type="match status" value="1"/>
</dbReference>
<dbReference type="InterPro" id="IPR006045">
    <property type="entry name" value="Cupin_1"/>
</dbReference>